<proteinExistence type="predicted"/>
<dbReference type="EMBL" id="LCNM01000001">
    <property type="protein sequence ID" value="KKU56969.1"/>
    <property type="molecule type" value="Genomic_DNA"/>
</dbReference>
<dbReference type="AlphaFoldDB" id="A0A0G1RI30"/>
<gene>
    <name evidence="2" type="ORF">UX78_C0001G0022</name>
</gene>
<dbReference type="Proteomes" id="UP000034607">
    <property type="component" value="Unassembled WGS sequence"/>
</dbReference>
<sequence>MTRAFTLIEMLIYMGLLAVFLLVLGQVFFAMLDAQLKSQTVSSVVQDGSFILNRLGYDIHRAVSVVAPATDGESSSALTLSFPDGNYTYSAATSVLQLTAPEGTAGLTGWDTLISAFSVTRLGNVGGKPSLRISFTLTSRSSSLSQKPEIRNFQTTYALR</sequence>
<accession>A0A0G1RI30</accession>
<comment type="caution">
    <text evidence="2">The sequence shown here is derived from an EMBL/GenBank/DDBJ whole genome shotgun (WGS) entry which is preliminary data.</text>
</comment>
<organism evidence="2 3">
    <name type="scientific">Candidatus Amesbacteria bacterium GW2011_GWA2_47_11</name>
    <dbReference type="NCBI Taxonomy" id="1618357"/>
    <lineage>
        <taxon>Bacteria</taxon>
        <taxon>Candidatus Amesiibacteriota</taxon>
    </lineage>
</organism>
<evidence type="ECO:0000313" key="3">
    <source>
        <dbReference type="Proteomes" id="UP000034607"/>
    </source>
</evidence>
<name>A0A0G1RI30_9BACT</name>
<feature type="transmembrane region" description="Helical" evidence="1">
    <location>
        <begin position="12"/>
        <end position="32"/>
    </location>
</feature>
<evidence type="ECO:0000313" key="2">
    <source>
        <dbReference type="EMBL" id="KKU56969.1"/>
    </source>
</evidence>
<evidence type="ECO:0008006" key="4">
    <source>
        <dbReference type="Google" id="ProtNLM"/>
    </source>
</evidence>
<protein>
    <recommendedName>
        <fullName evidence="4">Prepilin-type N-terminal cleavage/methylation domain-containing protein</fullName>
    </recommendedName>
</protein>
<keyword evidence="1" id="KW-1133">Transmembrane helix</keyword>
<reference evidence="2 3" key="1">
    <citation type="journal article" date="2015" name="Nature">
        <title>rRNA introns, odd ribosomes, and small enigmatic genomes across a large radiation of phyla.</title>
        <authorList>
            <person name="Brown C.T."/>
            <person name="Hug L.A."/>
            <person name="Thomas B.C."/>
            <person name="Sharon I."/>
            <person name="Castelle C.J."/>
            <person name="Singh A."/>
            <person name="Wilkins M.J."/>
            <person name="Williams K.H."/>
            <person name="Banfield J.F."/>
        </authorList>
    </citation>
    <scope>NUCLEOTIDE SEQUENCE [LARGE SCALE GENOMIC DNA]</scope>
</reference>
<evidence type="ECO:0000256" key="1">
    <source>
        <dbReference type="SAM" id="Phobius"/>
    </source>
</evidence>
<keyword evidence="1" id="KW-0812">Transmembrane</keyword>
<keyword evidence="1" id="KW-0472">Membrane</keyword>